<dbReference type="Pfam" id="PF05036">
    <property type="entry name" value="SPOR"/>
    <property type="match status" value="1"/>
</dbReference>
<evidence type="ECO:0000259" key="2">
    <source>
        <dbReference type="PROSITE" id="PS51724"/>
    </source>
</evidence>
<dbReference type="EMBL" id="LYPA01000052">
    <property type="protein sequence ID" value="OBR65806.1"/>
    <property type="molecule type" value="Genomic_DNA"/>
</dbReference>
<name>A0A1A5YJL2_9BACL</name>
<comment type="caution">
    <text evidence="3">The sequence shown here is derived from an EMBL/GenBank/DDBJ whole genome shotgun (WGS) entry which is preliminary data.</text>
</comment>
<organism evidence="3 4">
    <name type="scientific">Paenibacillus oryzae</name>
    <dbReference type="NCBI Taxonomy" id="1844972"/>
    <lineage>
        <taxon>Bacteria</taxon>
        <taxon>Bacillati</taxon>
        <taxon>Bacillota</taxon>
        <taxon>Bacilli</taxon>
        <taxon>Bacillales</taxon>
        <taxon>Paenibacillaceae</taxon>
        <taxon>Paenibacillus</taxon>
    </lineage>
</organism>
<evidence type="ECO:0000313" key="4">
    <source>
        <dbReference type="Proteomes" id="UP000092024"/>
    </source>
</evidence>
<dbReference type="Proteomes" id="UP000092024">
    <property type="component" value="Unassembled WGS sequence"/>
</dbReference>
<feature type="chain" id="PRO_5008340387" description="SPOR domain-containing protein" evidence="1">
    <location>
        <begin position="23"/>
        <end position="696"/>
    </location>
</feature>
<dbReference type="Pfam" id="PF08486">
    <property type="entry name" value="SpoIID"/>
    <property type="match status" value="1"/>
</dbReference>
<proteinExistence type="predicted"/>
<feature type="signal peptide" evidence="1">
    <location>
        <begin position="1"/>
        <end position="22"/>
    </location>
</feature>
<reference evidence="3 4" key="1">
    <citation type="submission" date="2016-05" db="EMBL/GenBank/DDBJ databases">
        <title>Paenibacillus oryzae. sp. nov., isolated from the rice root.</title>
        <authorList>
            <person name="Zhang J."/>
            <person name="Zhang X."/>
        </authorList>
    </citation>
    <scope>NUCLEOTIDE SEQUENCE [LARGE SCALE GENOMIC DNA]</scope>
    <source>
        <strain evidence="3 4">1DrF-4</strain>
    </source>
</reference>
<dbReference type="PANTHER" id="PTHR30032">
    <property type="entry name" value="N-ACETYLMURAMOYL-L-ALANINE AMIDASE-RELATED"/>
    <property type="match status" value="1"/>
</dbReference>
<protein>
    <recommendedName>
        <fullName evidence="2">SPOR domain-containing protein</fullName>
    </recommendedName>
</protein>
<evidence type="ECO:0000256" key="1">
    <source>
        <dbReference type="SAM" id="SignalP"/>
    </source>
</evidence>
<dbReference type="InterPro" id="IPR007730">
    <property type="entry name" value="SPOR-like_dom"/>
</dbReference>
<evidence type="ECO:0000313" key="3">
    <source>
        <dbReference type="EMBL" id="OBR65806.1"/>
    </source>
</evidence>
<dbReference type="AlphaFoldDB" id="A0A1A5YJL2"/>
<keyword evidence="4" id="KW-1185">Reference proteome</keyword>
<dbReference type="InterPro" id="IPR013486">
    <property type="entry name" value="SpoIID/LytB"/>
</dbReference>
<feature type="domain" description="SPOR" evidence="2">
    <location>
        <begin position="162"/>
        <end position="241"/>
    </location>
</feature>
<sequence length="696" mass="72386">MLLATAILLLFTTVMAAAPARAAVPTLDNIRVALFLQLPGKYTSTTPEATFSSPGGMTIGITVGGGAAAPWMTAPASANVSLALDDFKVKVLETANFANALSLYKYLQTASRTAYLTSLSKGGAIQYQVLEGAYTTVAEAQAGLARWSADAKLAPLTGGYKSELQGPFHLETPAYANKAAAQAAAAGFGNAGVDAWVAVREGKGGALYSVMVGAAASADALKTIQAAALKAPGGAGLKAVEANSAYLLLRSDHSASQTAAAPHELYQFPAGDMKLWIAPAGQQPIKLAERSGRTYRGSFELSAVNGKLAVVNELPFEHYLYSVVAIEMYPSWPAEALKAQAVAARSFVLNKGLGFQIAHVVDTTLSQAYYGTTAEQPSATAAVDATKGEVALYDGKVIEAIYSSSGGGMTADASEAWGNTVPYLQPAASPDQISEAALLNWHRVVLDSGETGYIRGDLVKDTGRKNEAGARILETTTDGINVRRHPIIQDTVPVVAGIGKGQTVIEIDSVIESNPMNWERGPFTGEEMATAINARVSDKINGLVTSIAVSKRGPSGRVTEITVNGKAVAVSSPDGLRSVLGVGGSLPSTKFEIEETGKMTVLGAGGQTDTRTGSAPLYVMGSDGRATAFNGEYVYAGDGKGNVRAATSAPGFAFSGQGFGHGVGMSQFGAYSLAQQGYDYQYILQYYYKGITIAKE</sequence>
<keyword evidence="1" id="KW-0732">Signal</keyword>
<dbReference type="NCBIfam" id="TIGR02669">
    <property type="entry name" value="SpoIID_LytB"/>
    <property type="match status" value="1"/>
</dbReference>
<dbReference type="PROSITE" id="PS51724">
    <property type="entry name" value="SPOR"/>
    <property type="match status" value="1"/>
</dbReference>
<gene>
    <name evidence="3" type="ORF">A7K91_17375</name>
</gene>
<dbReference type="GO" id="GO:0030435">
    <property type="term" value="P:sporulation resulting in formation of a cellular spore"/>
    <property type="evidence" value="ECO:0007669"/>
    <property type="project" value="InterPro"/>
</dbReference>
<dbReference type="InterPro" id="IPR051922">
    <property type="entry name" value="Bact_Sporulation_Assoc"/>
</dbReference>
<dbReference type="GO" id="GO:0030288">
    <property type="term" value="C:outer membrane-bounded periplasmic space"/>
    <property type="evidence" value="ECO:0007669"/>
    <property type="project" value="TreeGrafter"/>
</dbReference>
<accession>A0A1A5YJL2</accession>
<dbReference type="InterPro" id="IPR013693">
    <property type="entry name" value="SpoIID/LytB_N"/>
</dbReference>
<dbReference type="PANTHER" id="PTHR30032:SF4">
    <property type="entry name" value="AMIDASE ENHANCER"/>
    <property type="match status" value="1"/>
</dbReference>
<dbReference type="STRING" id="1844972.A7K91_17375"/>
<dbReference type="GO" id="GO:0042834">
    <property type="term" value="F:peptidoglycan binding"/>
    <property type="evidence" value="ECO:0007669"/>
    <property type="project" value="InterPro"/>
</dbReference>